<feature type="compositionally biased region" description="Low complexity" evidence="1">
    <location>
        <begin position="11"/>
        <end position="30"/>
    </location>
</feature>
<proteinExistence type="predicted"/>
<evidence type="ECO:0000256" key="1">
    <source>
        <dbReference type="SAM" id="MobiDB-lite"/>
    </source>
</evidence>
<name>A0A9N8DIK2_9STRA</name>
<protein>
    <submittedName>
        <fullName evidence="2">Uncharacterized protein</fullName>
    </submittedName>
</protein>
<feature type="compositionally biased region" description="Basic residues" evidence="1">
    <location>
        <begin position="31"/>
        <end position="43"/>
    </location>
</feature>
<organism evidence="2 3">
    <name type="scientific">Seminavis robusta</name>
    <dbReference type="NCBI Taxonomy" id="568900"/>
    <lineage>
        <taxon>Eukaryota</taxon>
        <taxon>Sar</taxon>
        <taxon>Stramenopiles</taxon>
        <taxon>Ochrophyta</taxon>
        <taxon>Bacillariophyta</taxon>
        <taxon>Bacillariophyceae</taxon>
        <taxon>Bacillariophycidae</taxon>
        <taxon>Naviculales</taxon>
        <taxon>Naviculaceae</taxon>
        <taxon>Seminavis</taxon>
    </lineage>
</organism>
<sequence length="119" mass="13198">MPMPKLKQHNGNKNGNSNSNSNLLGDSKQQGGKRKPRKKKPPHQMKVWRIQQYMVVTIDAANAKIIQVYGHGSVTNLIGQITRDQKNPTLQYVGSQRFRRGVLPCRNGPLGNDLGGILA</sequence>
<dbReference type="EMBL" id="CAICTM010000161">
    <property type="protein sequence ID" value="CAB9503304.1"/>
    <property type="molecule type" value="Genomic_DNA"/>
</dbReference>
<dbReference type="AlphaFoldDB" id="A0A9N8DIK2"/>
<accession>A0A9N8DIK2</accession>
<comment type="caution">
    <text evidence="2">The sequence shown here is derived from an EMBL/GenBank/DDBJ whole genome shotgun (WGS) entry which is preliminary data.</text>
</comment>
<dbReference type="Proteomes" id="UP001153069">
    <property type="component" value="Unassembled WGS sequence"/>
</dbReference>
<feature type="compositionally biased region" description="Basic residues" evidence="1">
    <location>
        <begin position="1"/>
        <end position="10"/>
    </location>
</feature>
<gene>
    <name evidence="2" type="ORF">SEMRO_162_G072680.1</name>
</gene>
<keyword evidence="3" id="KW-1185">Reference proteome</keyword>
<evidence type="ECO:0000313" key="3">
    <source>
        <dbReference type="Proteomes" id="UP001153069"/>
    </source>
</evidence>
<reference evidence="2" key="1">
    <citation type="submission" date="2020-06" db="EMBL/GenBank/DDBJ databases">
        <authorList>
            <consortium name="Plant Systems Biology data submission"/>
        </authorList>
    </citation>
    <scope>NUCLEOTIDE SEQUENCE</scope>
    <source>
        <strain evidence="2">D6</strain>
    </source>
</reference>
<evidence type="ECO:0000313" key="2">
    <source>
        <dbReference type="EMBL" id="CAB9503304.1"/>
    </source>
</evidence>
<feature type="region of interest" description="Disordered" evidence="1">
    <location>
        <begin position="1"/>
        <end position="45"/>
    </location>
</feature>